<sequence>MDTDVLKGGFSNAPVQSAQAFRAIMTLLARPGEILGVQGAMPPAPLSVAAGVTLITLCDPETPLFLAGAWDCPEVRKWIAFHIGAPIVPRAQAHFAVGSWKDFGPVTDFAIGTPQYPDRSATLIVELETLSTDGPALRGPGIKTHTTLSLPDVETFQANATLFPLGLDFLFTSGTSIAGLPRTTKVEAT</sequence>
<evidence type="ECO:0000313" key="2">
    <source>
        <dbReference type="Proteomes" id="UP000306575"/>
    </source>
</evidence>
<dbReference type="SUPFAM" id="SSF159709">
    <property type="entry name" value="PhnH-like"/>
    <property type="match status" value="1"/>
</dbReference>
<comment type="caution">
    <text evidence="1">The sequence shown here is derived from an EMBL/GenBank/DDBJ whole genome shotgun (WGS) entry which is preliminary data.</text>
</comment>
<dbReference type="PIRSF" id="PIRSF020680">
    <property type="entry name" value="PhnH"/>
    <property type="match status" value="1"/>
</dbReference>
<reference evidence="1 2" key="1">
    <citation type="submission" date="2019-04" db="EMBL/GenBank/DDBJ databases">
        <title>Genome sequence of Pelagicola litoralis CL-ES2.</title>
        <authorList>
            <person name="Cao J."/>
        </authorList>
    </citation>
    <scope>NUCLEOTIDE SEQUENCE [LARGE SCALE GENOMIC DNA]</scope>
    <source>
        <strain evidence="1 2">CL-ES2</strain>
    </source>
</reference>
<dbReference type="GO" id="GO:0019634">
    <property type="term" value="P:organic phosphonate metabolic process"/>
    <property type="evidence" value="ECO:0007669"/>
    <property type="project" value="InterPro"/>
</dbReference>
<dbReference type="NCBIfam" id="TIGR03292">
    <property type="entry name" value="PhnH_redo"/>
    <property type="match status" value="1"/>
</dbReference>
<organism evidence="1 2">
    <name type="scientific">Shimia litoralis</name>
    <dbReference type="NCBI Taxonomy" id="420403"/>
    <lineage>
        <taxon>Bacteria</taxon>
        <taxon>Pseudomonadati</taxon>
        <taxon>Pseudomonadota</taxon>
        <taxon>Alphaproteobacteria</taxon>
        <taxon>Rhodobacterales</taxon>
        <taxon>Roseobacteraceae</taxon>
    </lineage>
</organism>
<protein>
    <submittedName>
        <fullName evidence="1">Phosphonate C-P lyase system protein PhnH</fullName>
    </submittedName>
</protein>
<dbReference type="GO" id="GO:0016829">
    <property type="term" value="F:lyase activity"/>
    <property type="evidence" value="ECO:0007669"/>
    <property type="project" value="UniProtKB-KW"/>
</dbReference>
<dbReference type="AlphaFoldDB" id="A0A4U7N9S7"/>
<keyword evidence="2" id="KW-1185">Reference proteome</keyword>
<gene>
    <name evidence="1" type="primary">phnH</name>
    <name evidence="1" type="ORF">FAP39_02855</name>
</gene>
<dbReference type="InterPro" id="IPR008772">
    <property type="entry name" value="Phosphonate_metab_PhnH"/>
</dbReference>
<name>A0A4U7N9S7_9RHOB</name>
<dbReference type="InterPro" id="IPR038058">
    <property type="entry name" value="PhnH-like_sp"/>
</dbReference>
<dbReference type="Gene3D" id="3.40.50.11310">
    <property type="entry name" value="Bacterial phosphonate metabolism protein PhnH"/>
    <property type="match status" value="1"/>
</dbReference>
<proteinExistence type="predicted"/>
<dbReference type="OrthoDB" id="9814509at2"/>
<accession>A0A4U7N9S7</accession>
<dbReference type="EMBL" id="SULI01000002">
    <property type="protein sequence ID" value="TKZ22156.1"/>
    <property type="molecule type" value="Genomic_DNA"/>
</dbReference>
<keyword evidence="1" id="KW-0456">Lyase</keyword>
<dbReference type="RefSeq" id="WP_138014868.1">
    <property type="nucleotide sequence ID" value="NZ_SULI01000002.1"/>
</dbReference>
<dbReference type="Proteomes" id="UP000306575">
    <property type="component" value="Unassembled WGS sequence"/>
</dbReference>
<dbReference type="Pfam" id="PF05845">
    <property type="entry name" value="PhnH"/>
    <property type="match status" value="1"/>
</dbReference>
<evidence type="ECO:0000313" key="1">
    <source>
        <dbReference type="EMBL" id="TKZ22156.1"/>
    </source>
</evidence>